<evidence type="ECO:0000313" key="2">
    <source>
        <dbReference type="Proteomes" id="UP001172386"/>
    </source>
</evidence>
<proteinExistence type="predicted"/>
<evidence type="ECO:0000313" key="1">
    <source>
        <dbReference type="EMBL" id="KAJ9651264.1"/>
    </source>
</evidence>
<organism evidence="1 2">
    <name type="scientific">Neophaeococcomyces mojaviensis</name>
    <dbReference type="NCBI Taxonomy" id="3383035"/>
    <lineage>
        <taxon>Eukaryota</taxon>
        <taxon>Fungi</taxon>
        <taxon>Dikarya</taxon>
        <taxon>Ascomycota</taxon>
        <taxon>Pezizomycotina</taxon>
        <taxon>Eurotiomycetes</taxon>
        <taxon>Chaetothyriomycetidae</taxon>
        <taxon>Chaetothyriales</taxon>
        <taxon>Chaetothyriales incertae sedis</taxon>
        <taxon>Neophaeococcomyces</taxon>
    </lineage>
</organism>
<accession>A0ACC2ZUF7</accession>
<dbReference type="Proteomes" id="UP001172386">
    <property type="component" value="Unassembled WGS sequence"/>
</dbReference>
<protein>
    <submittedName>
        <fullName evidence="1">Uncharacterized protein</fullName>
    </submittedName>
</protein>
<reference evidence="1" key="1">
    <citation type="submission" date="2022-10" db="EMBL/GenBank/DDBJ databases">
        <title>Culturing micro-colonial fungi from biological soil crusts in the Mojave desert and describing Neophaeococcomyces mojavensis, and introducing the new genera and species Taxawa tesnikishii.</title>
        <authorList>
            <person name="Kurbessoian T."/>
            <person name="Stajich J.E."/>
        </authorList>
    </citation>
    <scope>NUCLEOTIDE SEQUENCE</scope>
    <source>
        <strain evidence="1">JES_112</strain>
    </source>
</reference>
<dbReference type="EMBL" id="JAPDRQ010000268">
    <property type="protein sequence ID" value="KAJ9651264.1"/>
    <property type="molecule type" value="Genomic_DNA"/>
</dbReference>
<keyword evidence="2" id="KW-1185">Reference proteome</keyword>
<comment type="caution">
    <text evidence="1">The sequence shown here is derived from an EMBL/GenBank/DDBJ whole genome shotgun (WGS) entry which is preliminary data.</text>
</comment>
<name>A0ACC2ZUF7_9EURO</name>
<sequence>MSPQSKHVRSLLNAEPFYDSELGSLRKIDVDTLPILKNLSIKRLVLAPGTIREPHWHANCNELAYCLRGQLLISILDNGNEFSSFAISAGNMFHITSGSLHYIENVGKEEAECIITFRHEKPEDFSLQASFGAMSDAVLGNTYDQPASQWAKIARDTSPKYIVKRSGLADFDQNDKSIHLGNAHKFDVEGMSPPIKADIGSARTARKQFWPILDNISMYSLRVEEDGMREPHWHPETAEMGYVHQGRARMSIMDPDGSVDTYTLKPGDMYFIPRAYPHQIEVLGDEQIHFLIFFDQPTPQDIGYRTSATLMSRNVIAATFGVEENALPIFPITTKDPLIVAKSNKLDPVIDLP</sequence>
<gene>
    <name evidence="1" type="ORF">H2198_009449</name>
</gene>